<dbReference type="CDD" id="cd09148">
    <property type="entry name" value="PLDc_vPLD4_2"/>
    <property type="match status" value="1"/>
</dbReference>
<feature type="region of interest" description="Disordered" evidence="3">
    <location>
        <begin position="405"/>
        <end position="589"/>
    </location>
</feature>
<feature type="compositionally biased region" description="Polar residues" evidence="3">
    <location>
        <begin position="573"/>
        <end position="582"/>
    </location>
</feature>
<feature type="compositionally biased region" description="Polar residues" evidence="3">
    <location>
        <begin position="1226"/>
        <end position="1241"/>
    </location>
</feature>
<feature type="domain" description="PLD phosphodiesterase" evidence="5">
    <location>
        <begin position="1784"/>
        <end position="1811"/>
    </location>
</feature>
<feature type="compositionally biased region" description="Low complexity" evidence="3">
    <location>
        <begin position="486"/>
        <end position="496"/>
    </location>
</feature>
<dbReference type="InterPro" id="IPR051176">
    <property type="entry name" value="Cent_Immune-Sig_Mod"/>
</dbReference>
<evidence type="ECO:0000256" key="1">
    <source>
        <dbReference type="ARBA" id="ARBA00008664"/>
    </source>
</evidence>
<dbReference type="EMBL" id="WHWB01034641">
    <property type="protein sequence ID" value="KAJ7406656.1"/>
    <property type="molecule type" value="Genomic_DNA"/>
</dbReference>
<comment type="similarity">
    <text evidence="2">Belongs to the CEP170 family.</text>
</comment>
<feature type="region of interest" description="Disordered" evidence="3">
    <location>
        <begin position="987"/>
        <end position="1249"/>
    </location>
</feature>
<dbReference type="PANTHER" id="PTHR15715">
    <property type="entry name" value="CENTROSOMAL PROTEIN OF 170 KDA"/>
    <property type="match status" value="1"/>
</dbReference>
<dbReference type="SUPFAM" id="SSF56024">
    <property type="entry name" value="Phospholipase D/nuclease"/>
    <property type="match status" value="2"/>
</dbReference>
<keyword evidence="7" id="KW-1185">Reference proteome</keyword>
<feature type="compositionally biased region" description="Low complexity" evidence="3">
    <location>
        <begin position="1265"/>
        <end position="1291"/>
    </location>
</feature>
<feature type="compositionally biased region" description="Polar residues" evidence="3">
    <location>
        <begin position="461"/>
        <end position="473"/>
    </location>
</feature>
<feature type="region of interest" description="Disordered" evidence="3">
    <location>
        <begin position="616"/>
        <end position="735"/>
    </location>
</feature>
<feature type="region of interest" description="Disordered" evidence="3">
    <location>
        <begin position="164"/>
        <end position="199"/>
    </location>
</feature>
<feature type="compositionally biased region" description="Low complexity" evidence="3">
    <location>
        <begin position="653"/>
        <end position="669"/>
    </location>
</feature>
<feature type="compositionally biased region" description="Basic and acidic residues" evidence="3">
    <location>
        <begin position="171"/>
        <end position="196"/>
    </location>
</feature>
<dbReference type="Pfam" id="PF15308">
    <property type="entry name" value="CEP170_C"/>
    <property type="match status" value="2"/>
</dbReference>
<evidence type="ECO:0000313" key="7">
    <source>
        <dbReference type="Proteomes" id="UP001145742"/>
    </source>
</evidence>
<dbReference type="Gene3D" id="3.30.870.10">
    <property type="entry name" value="Endonuclease Chain A"/>
    <property type="match status" value="2"/>
</dbReference>
<feature type="region of interest" description="Disordered" evidence="3">
    <location>
        <begin position="922"/>
        <end position="943"/>
    </location>
</feature>
<evidence type="ECO:0000256" key="3">
    <source>
        <dbReference type="SAM" id="MobiDB-lite"/>
    </source>
</evidence>
<dbReference type="SUPFAM" id="SSF49879">
    <property type="entry name" value="SMAD/FHA domain"/>
    <property type="match status" value="1"/>
</dbReference>
<evidence type="ECO:0000256" key="2">
    <source>
        <dbReference type="ARBA" id="ARBA00010436"/>
    </source>
</evidence>
<dbReference type="PROSITE" id="PS50006">
    <property type="entry name" value="FHA_DOMAIN"/>
    <property type="match status" value="1"/>
</dbReference>
<dbReference type="Pfam" id="PF13918">
    <property type="entry name" value="PLDc_3"/>
    <property type="match status" value="1"/>
</dbReference>
<dbReference type="Proteomes" id="UP001145742">
    <property type="component" value="Unassembled WGS sequence"/>
</dbReference>
<feature type="compositionally biased region" description="Low complexity" evidence="3">
    <location>
        <begin position="542"/>
        <end position="552"/>
    </location>
</feature>
<dbReference type="SMART" id="SM00155">
    <property type="entry name" value="PLDc"/>
    <property type="match status" value="2"/>
</dbReference>
<feature type="region of interest" description="Disordered" evidence="3">
    <location>
        <begin position="1356"/>
        <end position="1380"/>
    </location>
</feature>
<dbReference type="InterPro" id="IPR029300">
    <property type="entry name" value="CEP170_C"/>
</dbReference>
<evidence type="ECO:0000259" key="5">
    <source>
        <dbReference type="PROSITE" id="PS50035"/>
    </source>
</evidence>
<dbReference type="InterPro" id="IPR000253">
    <property type="entry name" value="FHA_dom"/>
</dbReference>
<feature type="region of interest" description="Disordered" evidence="3">
    <location>
        <begin position="341"/>
        <end position="391"/>
    </location>
</feature>
<feature type="compositionally biased region" description="Polar residues" evidence="3">
    <location>
        <begin position="413"/>
        <end position="426"/>
    </location>
</feature>
<dbReference type="InterPro" id="IPR008984">
    <property type="entry name" value="SMAD_FHA_dom_sf"/>
</dbReference>
<dbReference type="PANTHER" id="PTHR15715:SF18">
    <property type="entry name" value="CENTROSOMAL PROTEIN OF 170 KDA PROTEIN B"/>
    <property type="match status" value="1"/>
</dbReference>
<reference evidence="6" key="1">
    <citation type="submission" date="2019-10" db="EMBL/GenBank/DDBJ databases">
        <authorList>
            <person name="Soares A.E.R."/>
            <person name="Aleixo A."/>
            <person name="Schneider P."/>
            <person name="Miyaki C.Y."/>
            <person name="Schneider M.P."/>
            <person name="Mello C."/>
            <person name="Vasconcelos A.T.R."/>
        </authorList>
    </citation>
    <scope>NUCLEOTIDE SEQUENCE</scope>
    <source>
        <tissue evidence="6">Muscle</tissue>
    </source>
</reference>
<sequence>MFILGKMEELFAKNLLVDAQEDEDELTWDLARFPALSRSVDKQHAVINYDKEKDEHWVKDLGSLNGTFVNDVRIPDQKYITLKLNDVIRFGYDILPIQRGSGTQHEKYTSQLQMNYKGTAMKRAEQPMEHGVYTESPQAKLEKGERKAITETNTYRTPLYGQPSWWGEDDANNKEDRRQEEHYSERSKEITQHEEEMNGNISTYRDAQEQSVFAFRREPSYFEIPTKEFQQPSKSPETQVHEIPTKDIDAVVAPVVQSHASFTIEFDDGTPGKIKIKDHVTKFSLRQRRPYSKEPAHTEVMSAESKVADWLVQNDPSLMRRQSAGDDVYSTKSDLPVHVRTLKGNRHEDGTQSDSEDPVAPKAEKETPGGSERPTEQTRLQRQMRRDPHEMLHNKQAFVIEFFEDTPRKKRSQSFTHSAHSSQSDTDPGVKNKVEKRKNALPAEKLGNSVPPSHLTAQAGKPNSNSCGTQRTSSFKREKTEDRINSSSSSTSRASAKTYGSVGRKSKMAQDFMAEYLRETAQSGKQSAEKPAPLPMPVAPHVVISSEPESVSAPPPEVKSAQGRRNDEEDSVSETGTYTIETESQDKEVEEARKMIDQVFGVLESPEFSRISSAFRPVIKGEKDDSNSQHLISENGTSQKSPLLQALSSKAVSGSQAEAQMSAASQGSQKWVSRWASLADSYSEPGSASGQGDGSAESGVAPKPGEPENSVPSRTRRLLPQLPPSDKSDSPTPAVLVCQESYSEVSKRTIVKDHCVEAYGDPSSRLFIQEDLDPDSLSDASRSDDGFSMEKGKKYKDNNKMLEQTGEDNRSESRQAGASRISHVRAGSEPVSTSFYIGDDSNDVGVPSKLSLSVSHARADKDIKDQEFSFKCAGTPVPGKPPVKDVSAYINAAGKVVISLHQSLPQDQENMSGKEMASFVRQESFTKDKSSSGVPQNKLPHISSHPLLKDLEAVRSTRMDFSQETHLLLKDTETALAALEAKILSQSQQLEPSESAGQLEDSLSGDSDVDTASTVSLVSGKNVPTSAPKRKAVASLQKEKSSSSPSIQDQCGQPSARDRLTEKQKTQAPEASNRAEATKRFQMKRSTGTRGSLDFTDDERNSSLPYLPVPDMVVSDHEHSVTRPVPRRKPYTQTSKEDQSKTTSNVQKIQQVLTRSNSLSTPRPTRASKLRRARLGDASDNECVDAEKTNPNTETTTQGPKQPTETKKLSRLDILAMPRKRAGSFTVPSDSETTQSRTGFSGRSAESYRKTGISEVRAAARKTAAAASAKQPFSRTRSSSVKYSSSSTTQTPRIRGSGLGKQKLNGRETDDDEDFDDHPDPYNFMAQTAEIAEIARLSQTLVKDVAILAREIHDVAGDGDSQSSSGTGPSTSLSSVPNTPASTISAREEVIFDNLMLNPVSQLSHTIRENTENLAEKMKILFQNSERTWEEMEAKINSENEVPILKTSNKEISSILKELRRVQKQLEVINAIIDPTGNLDIVASNKASAAAKQSTATKVRTANNSGSTLETLSPAQMRNYTQKSNYPAGDPHLLGPAHEMVGENCASFSKDICGLLKNKALLVSAFFGEDQIVKKALKTSQRFNESSNMKLGVNNQKDVKTFQILGAILMLGVVVLMAVYLMEVDSTVDPNGEVTVVSIYKELEDEELYRDLPQTTITEEDTIRSNDSCSIDLVENVPYDLPFEINSTAAKPLYQAWMRLLDLAQEKIHVASYYWSLTGKDISVNDSSSKQGEDILKRFERLLAENVSVYVAASMPTLATKSTDLELLEEKGAHVKKIDFGHLTGGVLHSKFWIVDMKHIYIGSANMDWRSLSQVKEFGAVIYNCSCLAKDLWKTFSTYWDLGYANATIPFPWPLNYSTHINSRRPLEAEFNGILTKAYFSASPPAFCPSGRTGDLYAIIGIISQAQKFVYVSVMEYFPTSRFVHPRRYWPAIDNALRRAAFNHGVQVRLLASCWTYSDPAMLNYLRSLRALNNPHVHISVDVKLFIVPVLNHTNIPHGRVNHNKYMVTDKVAYIGTSNWSEDYFINTAGVGLIIKQNSTNLQKRQLPVQEQLKNLFDRDWNSKYAVKLEDVQGQKDCNWSGRL</sequence>
<dbReference type="Gene3D" id="2.60.200.20">
    <property type="match status" value="1"/>
</dbReference>
<feature type="compositionally biased region" description="Polar residues" evidence="3">
    <location>
        <begin position="628"/>
        <end position="652"/>
    </location>
</feature>
<feature type="compositionally biased region" description="Polar residues" evidence="3">
    <location>
        <begin position="1010"/>
        <end position="1025"/>
    </location>
</feature>
<feature type="compositionally biased region" description="Basic and acidic residues" evidence="3">
    <location>
        <begin position="1056"/>
        <end position="1065"/>
    </location>
</feature>
<proteinExistence type="inferred from homology"/>
<organism evidence="6 7">
    <name type="scientific">Willisornis vidua</name>
    <name type="common">Xingu scale-backed antbird</name>
    <dbReference type="NCBI Taxonomy" id="1566151"/>
    <lineage>
        <taxon>Eukaryota</taxon>
        <taxon>Metazoa</taxon>
        <taxon>Chordata</taxon>
        <taxon>Craniata</taxon>
        <taxon>Vertebrata</taxon>
        <taxon>Euteleostomi</taxon>
        <taxon>Archelosauria</taxon>
        <taxon>Archosauria</taxon>
        <taxon>Dinosauria</taxon>
        <taxon>Saurischia</taxon>
        <taxon>Theropoda</taxon>
        <taxon>Coelurosauria</taxon>
        <taxon>Aves</taxon>
        <taxon>Neognathae</taxon>
        <taxon>Neoaves</taxon>
        <taxon>Telluraves</taxon>
        <taxon>Australaves</taxon>
        <taxon>Passeriformes</taxon>
        <taxon>Thamnophilidae</taxon>
        <taxon>Willisornis</taxon>
    </lineage>
</organism>
<feature type="compositionally biased region" description="Polar residues" evidence="3">
    <location>
        <begin position="1189"/>
        <end position="1203"/>
    </location>
</feature>
<feature type="compositionally biased region" description="Polar residues" evidence="3">
    <location>
        <begin position="1141"/>
        <end position="1163"/>
    </location>
</feature>
<name>A0ABQ9CPD3_9PASS</name>
<feature type="compositionally biased region" description="Basic and acidic residues" evidence="3">
    <location>
        <begin position="475"/>
        <end position="484"/>
    </location>
</feature>
<dbReference type="Pfam" id="PF00498">
    <property type="entry name" value="FHA"/>
    <property type="match status" value="1"/>
</dbReference>
<comment type="caution">
    <text evidence="6">The sequence shown here is derived from an EMBL/GenBank/DDBJ whole genome shotgun (WGS) entry which is preliminary data.</text>
</comment>
<protein>
    <submittedName>
        <fullName evidence="6">Centrosomal protein of 170 kDa protein B</fullName>
    </submittedName>
</protein>
<feature type="compositionally biased region" description="Low complexity" evidence="3">
    <location>
        <begin position="1358"/>
        <end position="1375"/>
    </location>
</feature>
<dbReference type="InterPro" id="IPR032803">
    <property type="entry name" value="PLDc_3"/>
</dbReference>
<feature type="domain" description="FHA" evidence="4">
    <location>
        <begin position="2"/>
        <end position="74"/>
    </location>
</feature>
<evidence type="ECO:0000313" key="6">
    <source>
        <dbReference type="EMBL" id="KAJ7406656.1"/>
    </source>
</evidence>
<gene>
    <name evidence="6" type="primary">CEP170B</name>
    <name evidence="6" type="ORF">WISP_132448</name>
</gene>
<feature type="domain" description="PLD phosphodiesterase" evidence="5">
    <location>
        <begin position="1998"/>
        <end position="2024"/>
    </location>
</feature>
<feature type="compositionally biased region" description="Basic and acidic residues" evidence="3">
    <location>
        <begin position="781"/>
        <end position="800"/>
    </location>
</feature>
<feature type="region of interest" description="Disordered" evidence="3">
    <location>
        <begin position="1265"/>
        <end position="1321"/>
    </location>
</feature>
<comment type="similarity">
    <text evidence="1">Belongs to the phospholipase D family.</text>
</comment>
<feature type="region of interest" description="Disordered" evidence="3">
    <location>
        <begin position="762"/>
        <end position="826"/>
    </location>
</feature>
<dbReference type="InterPro" id="IPR001736">
    <property type="entry name" value="PLipase_D/transphosphatidylase"/>
</dbReference>
<evidence type="ECO:0000259" key="4">
    <source>
        <dbReference type="PROSITE" id="PS50006"/>
    </source>
</evidence>
<accession>A0ABQ9CPD3</accession>
<dbReference type="PROSITE" id="PS50035">
    <property type="entry name" value="PLD"/>
    <property type="match status" value="2"/>
</dbReference>
<dbReference type="CDD" id="cd09145">
    <property type="entry name" value="PLDc_vPLD4_1"/>
    <property type="match status" value="1"/>
</dbReference>